<sequence length="863" mass="95325">MICVLEDTPESSHNDITKLLLEQISPDVTLTSSKGDDTAIDIMRDTMDESGGFFQICLAKDFALAKGRERLLSLGCLSELPLDALDRGLATSDSDDPSNAYDFMQRRRAVTGDPTQRRWNASIRLGNFASLETSPLCIGSVGALIDHLTKVRAMTDMDDASDCGVEVRGIESIALDQVMQINADALSSLQVFDTESHASIHSDKTKEGLSLYGTLNMTQTTLGRVLLRQWLLRPSMSLSIINARHDSVECLVRSENIASADAMHGHLKGLKNIPRILRQLKSGKAGLHEWQGLVKFTFHAALLREALGELAYAADVVIFKKLIVTLDVTRFREVGNAVHETIDWEESLSSGRVCVRPQIDEELDNWKHIYHGIDGVLSHVAEQICETVPSDYTDSLNVVYFPQLGFLICVPMQDKWRTESGIDVLDGWVFQFSSESHVYFKTEQMTDMDHHIGDLHSNIVDREIEIVQALLEKILEFDEAIAEACDACAELDCLLCFANATRMFNYCRPTMTEENILDVRQGRHPLQEQVVDTFVPNDIFVKGGMGVGFEQNEDGPMDQPADEVPFIGGNSVVILTGANACGKSVYLKQAALVQYMAQIGCFVPAEEATLGIVDRIFTRVQTRESVSKIQSAFMIDLNQVSLALRHSTPRSLILLDEFGKGTVSSDGAGLLCGVLRSLLSRGSGCPKILAATHFHDLFREDLLSHTLPISFLHMQILLSPSNDDDDDNSANGSQALPEQHGANRIRVRSGETVTYLYRVAEGLALDSHAAECAKMFGLPLSIVQRAQYVSSLLANHDVTRLLDESMTTEQVKELEDAEAMCRRFMAWNLDDFDVDANAARGGVKAKLAKVLGRGSNDTFNEDD</sequence>
<dbReference type="GO" id="GO:0140664">
    <property type="term" value="F:ATP-dependent DNA damage sensor activity"/>
    <property type="evidence" value="ECO:0007669"/>
    <property type="project" value="InterPro"/>
</dbReference>
<dbReference type="Gene3D" id="3.40.50.300">
    <property type="entry name" value="P-loop containing nucleotide triphosphate hydrolases"/>
    <property type="match status" value="1"/>
</dbReference>
<dbReference type="OrthoDB" id="29596at2759"/>
<gene>
    <name evidence="7" type="ORF">SCHPADRAFT_238288</name>
</gene>
<keyword evidence="2" id="KW-0547">Nucleotide-binding</keyword>
<dbReference type="CDD" id="cd03281">
    <property type="entry name" value="ABC_MSH5_euk"/>
    <property type="match status" value="1"/>
</dbReference>
<protein>
    <recommendedName>
        <fullName evidence="6">DNA mismatch repair proteins mutS family domain-containing protein</fullName>
    </recommendedName>
</protein>
<name>A0A0H2RVE8_9AGAM</name>
<dbReference type="InterPro" id="IPR027417">
    <property type="entry name" value="P-loop_NTPase"/>
</dbReference>
<dbReference type="Pfam" id="PF00488">
    <property type="entry name" value="MutS_V"/>
    <property type="match status" value="1"/>
</dbReference>
<keyword evidence="3" id="KW-0067">ATP-binding</keyword>
<keyword evidence="8" id="KW-1185">Reference proteome</keyword>
<dbReference type="InParanoid" id="A0A0H2RVE8"/>
<dbReference type="PROSITE" id="PS00486">
    <property type="entry name" value="DNA_MISMATCH_REPAIR_2"/>
    <property type="match status" value="1"/>
</dbReference>
<evidence type="ECO:0000313" key="8">
    <source>
        <dbReference type="Proteomes" id="UP000053477"/>
    </source>
</evidence>
<dbReference type="InterPro" id="IPR036187">
    <property type="entry name" value="DNA_mismatch_repair_MutS_sf"/>
</dbReference>
<evidence type="ECO:0000256" key="1">
    <source>
        <dbReference type="ARBA" id="ARBA00006271"/>
    </source>
</evidence>
<evidence type="ECO:0000256" key="5">
    <source>
        <dbReference type="SAM" id="MobiDB-lite"/>
    </source>
</evidence>
<dbReference type="SUPFAM" id="SSF48334">
    <property type="entry name" value="DNA repair protein MutS, domain III"/>
    <property type="match status" value="1"/>
</dbReference>
<keyword evidence="4" id="KW-0238">DNA-binding</keyword>
<dbReference type="GO" id="GO:0030983">
    <property type="term" value="F:mismatched DNA binding"/>
    <property type="evidence" value="ECO:0007669"/>
    <property type="project" value="InterPro"/>
</dbReference>
<dbReference type="STRING" id="27342.A0A0H2RVE8"/>
<evidence type="ECO:0000256" key="2">
    <source>
        <dbReference type="ARBA" id="ARBA00022741"/>
    </source>
</evidence>
<comment type="similarity">
    <text evidence="1">Belongs to the DNA mismatch repair MutS family.</text>
</comment>
<proteinExistence type="inferred from homology"/>
<dbReference type="SMART" id="SM00533">
    <property type="entry name" value="MUTSd"/>
    <property type="match status" value="1"/>
</dbReference>
<reference evidence="7 8" key="1">
    <citation type="submission" date="2015-04" db="EMBL/GenBank/DDBJ databases">
        <title>Complete genome sequence of Schizopora paradoxa KUC8140, a cosmopolitan wood degrader in East Asia.</title>
        <authorList>
            <consortium name="DOE Joint Genome Institute"/>
            <person name="Min B."/>
            <person name="Park H."/>
            <person name="Jang Y."/>
            <person name="Kim J.-J."/>
            <person name="Kim K.H."/>
            <person name="Pangilinan J."/>
            <person name="Lipzen A."/>
            <person name="Riley R."/>
            <person name="Grigoriev I.V."/>
            <person name="Spatafora J.W."/>
            <person name="Choi I.-G."/>
        </authorList>
    </citation>
    <scope>NUCLEOTIDE SEQUENCE [LARGE SCALE GENOMIC DNA]</scope>
    <source>
        <strain evidence="7 8">KUC8140</strain>
    </source>
</reference>
<dbReference type="Proteomes" id="UP000053477">
    <property type="component" value="Unassembled WGS sequence"/>
</dbReference>
<dbReference type="GO" id="GO:0051026">
    <property type="term" value="P:chiasma assembly"/>
    <property type="evidence" value="ECO:0007669"/>
    <property type="project" value="TreeGrafter"/>
</dbReference>
<feature type="region of interest" description="Disordered" evidence="5">
    <location>
        <begin position="723"/>
        <end position="743"/>
    </location>
</feature>
<dbReference type="InterPro" id="IPR045076">
    <property type="entry name" value="MutS"/>
</dbReference>
<dbReference type="InterPro" id="IPR011184">
    <property type="entry name" value="DNA_mismatch_repair_Msh2"/>
</dbReference>
<dbReference type="GO" id="GO:0005524">
    <property type="term" value="F:ATP binding"/>
    <property type="evidence" value="ECO:0007669"/>
    <property type="project" value="UniProtKB-KW"/>
</dbReference>
<evidence type="ECO:0000313" key="7">
    <source>
        <dbReference type="EMBL" id="KLO15985.1"/>
    </source>
</evidence>
<accession>A0A0H2RVE8</accession>
<dbReference type="SUPFAM" id="SSF52540">
    <property type="entry name" value="P-loop containing nucleoside triphosphate hydrolases"/>
    <property type="match status" value="1"/>
</dbReference>
<dbReference type="Pfam" id="PF05192">
    <property type="entry name" value="MutS_III"/>
    <property type="match status" value="1"/>
</dbReference>
<dbReference type="SMART" id="SM00534">
    <property type="entry name" value="MUTSac"/>
    <property type="match status" value="1"/>
</dbReference>
<dbReference type="PANTHER" id="PTHR11361">
    <property type="entry name" value="DNA MISMATCH REPAIR PROTEIN MUTS FAMILY MEMBER"/>
    <property type="match status" value="1"/>
</dbReference>
<evidence type="ECO:0000256" key="3">
    <source>
        <dbReference type="ARBA" id="ARBA00022840"/>
    </source>
</evidence>
<dbReference type="PIRSF" id="PIRSF005813">
    <property type="entry name" value="MSH2"/>
    <property type="match status" value="1"/>
</dbReference>
<dbReference type="GO" id="GO:0006298">
    <property type="term" value="P:mismatch repair"/>
    <property type="evidence" value="ECO:0007669"/>
    <property type="project" value="InterPro"/>
</dbReference>
<dbReference type="PANTHER" id="PTHR11361:SF20">
    <property type="entry name" value="MUTS PROTEIN HOMOLOG 5"/>
    <property type="match status" value="1"/>
</dbReference>
<dbReference type="InterPro" id="IPR000432">
    <property type="entry name" value="DNA_mismatch_repair_MutS_C"/>
</dbReference>
<organism evidence="7 8">
    <name type="scientific">Schizopora paradoxa</name>
    <dbReference type="NCBI Taxonomy" id="27342"/>
    <lineage>
        <taxon>Eukaryota</taxon>
        <taxon>Fungi</taxon>
        <taxon>Dikarya</taxon>
        <taxon>Basidiomycota</taxon>
        <taxon>Agaricomycotina</taxon>
        <taxon>Agaricomycetes</taxon>
        <taxon>Hymenochaetales</taxon>
        <taxon>Schizoporaceae</taxon>
        <taxon>Schizopora</taxon>
    </lineage>
</organism>
<evidence type="ECO:0000256" key="4">
    <source>
        <dbReference type="ARBA" id="ARBA00023125"/>
    </source>
</evidence>
<dbReference type="GO" id="GO:0005634">
    <property type="term" value="C:nucleus"/>
    <property type="evidence" value="ECO:0007669"/>
    <property type="project" value="TreeGrafter"/>
</dbReference>
<evidence type="ECO:0000259" key="6">
    <source>
        <dbReference type="PROSITE" id="PS00486"/>
    </source>
</evidence>
<feature type="domain" description="DNA mismatch repair proteins mutS family" evidence="6">
    <location>
        <begin position="651"/>
        <end position="667"/>
    </location>
</feature>
<dbReference type="AlphaFoldDB" id="A0A0H2RVE8"/>
<dbReference type="EMBL" id="KQ085922">
    <property type="protein sequence ID" value="KLO15985.1"/>
    <property type="molecule type" value="Genomic_DNA"/>
</dbReference>
<dbReference type="Gene3D" id="1.10.1420.10">
    <property type="match status" value="1"/>
</dbReference>
<dbReference type="InterPro" id="IPR007696">
    <property type="entry name" value="DNA_mismatch_repair_MutS_core"/>
</dbReference>